<evidence type="ECO:0000256" key="3">
    <source>
        <dbReference type="ARBA" id="ARBA00022604"/>
    </source>
</evidence>
<proteinExistence type="inferred from homology"/>
<sequence>MHLNWKVKVEMLKENHKWQKTASIGRKRVASARDNKNMAAASHSNKSSVIGKGCFTIYYTMDNRHLVIPLVFLDNCIVILNCLPCETRIGLGFGGSSAQFYYRCSSDTCFNQGRTCR</sequence>
<protein>
    <submittedName>
        <fullName evidence="4">Uncharacterized protein</fullName>
    </submittedName>
</protein>
<keyword evidence="2" id="KW-0217">Developmental protein</keyword>
<keyword evidence="5" id="KW-1185">Reference proteome</keyword>
<evidence type="ECO:0000256" key="2">
    <source>
        <dbReference type="ARBA" id="ARBA00022473"/>
    </source>
</evidence>
<reference evidence="4 5" key="1">
    <citation type="journal article" date="2024" name="G3 (Bethesda)">
        <title>Genome assembly of Hibiscus sabdariffa L. provides insights into metabolisms of medicinal natural products.</title>
        <authorList>
            <person name="Kim T."/>
        </authorList>
    </citation>
    <scope>NUCLEOTIDE SEQUENCE [LARGE SCALE GENOMIC DNA]</scope>
    <source>
        <strain evidence="4">TK-2024</strain>
        <tissue evidence="4">Old leaves</tissue>
    </source>
</reference>
<dbReference type="Proteomes" id="UP001396334">
    <property type="component" value="Unassembled WGS sequence"/>
</dbReference>
<evidence type="ECO:0000256" key="1">
    <source>
        <dbReference type="ARBA" id="ARBA00006974"/>
    </source>
</evidence>
<gene>
    <name evidence="4" type="ORF">V6N11_080730</name>
</gene>
<dbReference type="EMBL" id="JBBPBN010000037">
    <property type="protein sequence ID" value="KAK9000227.1"/>
    <property type="molecule type" value="Genomic_DNA"/>
</dbReference>
<name>A0ABR2QHR2_9ROSI</name>
<dbReference type="InterPro" id="IPR003676">
    <property type="entry name" value="SAUR_fam"/>
</dbReference>
<evidence type="ECO:0000313" key="5">
    <source>
        <dbReference type="Proteomes" id="UP001396334"/>
    </source>
</evidence>
<dbReference type="PANTHER" id="PTHR31175:SF82">
    <property type="entry name" value="AUXIN-RESPONSIVE PROTEIN SAUR65"/>
    <property type="match status" value="1"/>
</dbReference>
<comment type="caution">
    <text evidence="4">The sequence shown here is derived from an EMBL/GenBank/DDBJ whole genome shotgun (WGS) entry which is preliminary data.</text>
</comment>
<dbReference type="PANTHER" id="PTHR31175">
    <property type="entry name" value="AUXIN-RESPONSIVE FAMILY PROTEIN"/>
    <property type="match status" value="1"/>
</dbReference>
<organism evidence="4 5">
    <name type="scientific">Hibiscus sabdariffa</name>
    <name type="common">roselle</name>
    <dbReference type="NCBI Taxonomy" id="183260"/>
    <lineage>
        <taxon>Eukaryota</taxon>
        <taxon>Viridiplantae</taxon>
        <taxon>Streptophyta</taxon>
        <taxon>Embryophyta</taxon>
        <taxon>Tracheophyta</taxon>
        <taxon>Spermatophyta</taxon>
        <taxon>Magnoliopsida</taxon>
        <taxon>eudicotyledons</taxon>
        <taxon>Gunneridae</taxon>
        <taxon>Pentapetalae</taxon>
        <taxon>rosids</taxon>
        <taxon>malvids</taxon>
        <taxon>Malvales</taxon>
        <taxon>Malvaceae</taxon>
        <taxon>Malvoideae</taxon>
        <taxon>Hibiscus</taxon>
    </lineage>
</organism>
<evidence type="ECO:0000313" key="4">
    <source>
        <dbReference type="EMBL" id="KAK9000227.1"/>
    </source>
</evidence>
<keyword evidence="3" id="KW-0341">Growth regulation</keyword>
<accession>A0ABR2QHR2</accession>
<comment type="similarity">
    <text evidence="1">Belongs to the ARG7 family.</text>
</comment>